<feature type="domain" description="PARP catalytic" evidence="6">
    <location>
        <begin position="35"/>
        <end position="238"/>
    </location>
</feature>
<dbReference type="Proteomes" id="UP000256964">
    <property type="component" value="Unassembled WGS sequence"/>
</dbReference>
<dbReference type="AlphaFoldDB" id="A0A371D7Y8"/>
<dbReference type="GO" id="GO:1990404">
    <property type="term" value="F:NAD+-protein mono-ADP-ribosyltransferase activity"/>
    <property type="evidence" value="ECO:0007669"/>
    <property type="project" value="TreeGrafter"/>
</dbReference>
<evidence type="ECO:0000256" key="2">
    <source>
        <dbReference type="ARBA" id="ARBA00022679"/>
    </source>
</evidence>
<reference evidence="7 8" key="1">
    <citation type="journal article" date="2018" name="Biotechnol. Biofuels">
        <title>Integrative visual omics of the white-rot fungus Polyporus brumalis exposes the biotechnological potential of its oxidative enzymes for delignifying raw plant biomass.</title>
        <authorList>
            <person name="Miyauchi S."/>
            <person name="Rancon A."/>
            <person name="Drula E."/>
            <person name="Hage H."/>
            <person name="Chaduli D."/>
            <person name="Favel A."/>
            <person name="Grisel S."/>
            <person name="Henrissat B."/>
            <person name="Herpoel-Gimbert I."/>
            <person name="Ruiz-Duenas F.J."/>
            <person name="Chevret D."/>
            <person name="Hainaut M."/>
            <person name="Lin J."/>
            <person name="Wang M."/>
            <person name="Pangilinan J."/>
            <person name="Lipzen A."/>
            <person name="Lesage-Meessen L."/>
            <person name="Navarro D."/>
            <person name="Riley R."/>
            <person name="Grigoriev I.V."/>
            <person name="Zhou S."/>
            <person name="Raouche S."/>
            <person name="Rosso M.N."/>
        </authorList>
    </citation>
    <scope>NUCLEOTIDE SEQUENCE [LARGE SCALE GENOMIC DNA]</scope>
    <source>
        <strain evidence="7 8">BRFM 1820</strain>
    </source>
</reference>
<evidence type="ECO:0000256" key="1">
    <source>
        <dbReference type="ARBA" id="ARBA00022676"/>
    </source>
</evidence>
<dbReference type="GO" id="GO:0006302">
    <property type="term" value="P:double-strand break repair"/>
    <property type="evidence" value="ECO:0007669"/>
    <property type="project" value="TreeGrafter"/>
</dbReference>
<dbReference type="STRING" id="139420.A0A371D7Y8"/>
<evidence type="ECO:0000313" key="8">
    <source>
        <dbReference type="Proteomes" id="UP000256964"/>
    </source>
</evidence>
<dbReference type="EC" id="2.4.2.-" evidence="5"/>
<organism evidence="7 8">
    <name type="scientific">Lentinus brumalis</name>
    <dbReference type="NCBI Taxonomy" id="2498619"/>
    <lineage>
        <taxon>Eukaryota</taxon>
        <taxon>Fungi</taxon>
        <taxon>Dikarya</taxon>
        <taxon>Basidiomycota</taxon>
        <taxon>Agaricomycotina</taxon>
        <taxon>Agaricomycetes</taxon>
        <taxon>Polyporales</taxon>
        <taxon>Polyporaceae</taxon>
        <taxon>Lentinus</taxon>
    </lineage>
</organism>
<name>A0A371D7Y8_9APHY</name>
<dbReference type="GO" id="GO:0003950">
    <property type="term" value="F:NAD+ poly-ADP-ribosyltransferase activity"/>
    <property type="evidence" value="ECO:0007669"/>
    <property type="project" value="UniProtKB-UniRule"/>
</dbReference>
<dbReference type="InterPro" id="IPR050800">
    <property type="entry name" value="ARTD/PARP"/>
</dbReference>
<dbReference type="GO" id="GO:0070212">
    <property type="term" value="P:protein poly-ADP-ribosylation"/>
    <property type="evidence" value="ECO:0007669"/>
    <property type="project" value="TreeGrafter"/>
</dbReference>
<keyword evidence="8" id="KW-1185">Reference proteome</keyword>
<evidence type="ECO:0000256" key="3">
    <source>
        <dbReference type="ARBA" id="ARBA00023027"/>
    </source>
</evidence>
<dbReference type="PANTHER" id="PTHR10459:SF60">
    <property type="entry name" value="POLY [ADP-RIBOSE] POLYMERASE 2"/>
    <property type="match status" value="1"/>
</dbReference>
<evidence type="ECO:0000259" key="6">
    <source>
        <dbReference type="PROSITE" id="PS51059"/>
    </source>
</evidence>
<keyword evidence="2 5" id="KW-0808">Transferase</keyword>
<evidence type="ECO:0000256" key="5">
    <source>
        <dbReference type="RuleBase" id="RU362114"/>
    </source>
</evidence>
<evidence type="ECO:0000256" key="4">
    <source>
        <dbReference type="ARBA" id="ARBA00033987"/>
    </source>
</evidence>
<dbReference type="Pfam" id="PF00644">
    <property type="entry name" value="PARP"/>
    <property type="match status" value="1"/>
</dbReference>
<keyword evidence="1 5" id="KW-0328">Glycosyltransferase</keyword>
<dbReference type="OrthoDB" id="2017365at2759"/>
<dbReference type="EMBL" id="KZ857410">
    <property type="protein sequence ID" value="RDX48655.1"/>
    <property type="molecule type" value="Genomic_DNA"/>
</dbReference>
<dbReference type="PANTHER" id="PTHR10459">
    <property type="entry name" value="DNA LIGASE"/>
    <property type="match status" value="1"/>
</dbReference>
<dbReference type="PROSITE" id="PS51059">
    <property type="entry name" value="PARP_CATALYTIC"/>
    <property type="match status" value="1"/>
</dbReference>
<dbReference type="GO" id="GO:0005730">
    <property type="term" value="C:nucleolus"/>
    <property type="evidence" value="ECO:0007669"/>
    <property type="project" value="TreeGrafter"/>
</dbReference>
<evidence type="ECO:0000313" key="7">
    <source>
        <dbReference type="EMBL" id="RDX48655.1"/>
    </source>
</evidence>
<dbReference type="InterPro" id="IPR012317">
    <property type="entry name" value="Poly(ADP-ribose)pol_cat_dom"/>
</dbReference>
<proteinExistence type="predicted"/>
<gene>
    <name evidence="7" type="ORF">OH76DRAFT_1456210</name>
</gene>
<keyword evidence="3 5" id="KW-0520">NAD</keyword>
<dbReference type="SUPFAM" id="SSF56399">
    <property type="entry name" value="ADP-ribosylation"/>
    <property type="match status" value="1"/>
</dbReference>
<dbReference type="Gene3D" id="3.90.228.10">
    <property type="match status" value="1"/>
</dbReference>
<sequence>MKKEPELVDALGDMQVASKLISSSIPKDANGNLVNPLDAHFRSLELATTEPIAHEIKEFGALQGYAGDTRVLQAFRVEREAAEGDRLLLWHGARTTRFAGILKQGLRIAPAEAPVTGYMFGKGVYFADMLSKSENYCHANRSDNTGLLLLCEVLVKPFYEQYQTNYNADHDCKKAGKKSTKGLGCTQPAEWQDCGDALERPDLRGCHMPNLDLGVGPAVQRVLLTVIRMRYLLMVKMQ</sequence>
<accession>A0A371D7Y8</accession>
<comment type="catalytic activity">
    <reaction evidence="4">
        <text>NAD(+) + (ADP-D-ribosyl)n-acceptor = nicotinamide + (ADP-D-ribosyl)n+1-acceptor + H(+).</text>
        <dbReference type="EC" id="2.4.2.30"/>
    </reaction>
</comment>
<protein>
    <recommendedName>
        <fullName evidence="5">Poly [ADP-ribose] polymerase</fullName>
        <shortName evidence="5">PARP</shortName>
        <ecNumber evidence="5">2.4.2.-</ecNumber>
    </recommendedName>
</protein>